<dbReference type="EMBL" id="JASBWV010000013">
    <property type="protein sequence ID" value="KAJ9122916.1"/>
    <property type="molecule type" value="Genomic_DNA"/>
</dbReference>
<organism evidence="1 2">
    <name type="scientific">Naganishia onofrii</name>
    <dbReference type="NCBI Taxonomy" id="1851511"/>
    <lineage>
        <taxon>Eukaryota</taxon>
        <taxon>Fungi</taxon>
        <taxon>Dikarya</taxon>
        <taxon>Basidiomycota</taxon>
        <taxon>Agaricomycotina</taxon>
        <taxon>Tremellomycetes</taxon>
        <taxon>Filobasidiales</taxon>
        <taxon>Filobasidiaceae</taxon>
        <taxon>Naganishia</taxon>
    </lineage>
</organism>
<evidence type="ECO:0000313" key="2">
    <source>
        <dbReference type="Proteomes" id="UP001234202"/>
    </source>
</evidence>
<sequence length="761" mass="84426">MTRTRHQEQVAHENGEEQEEEEEDELMDSQQQPALRRGTAATTTTSVDATPAPSATAPGIDGPDDQHCFRIMLATDNHLGYNQSDPIRGQDSLNTFREILEIARERQVDFILLAGDLFHENRPTRACLHQTMAMLREYTLGDRPVQMELLSDPFDGKTAGFHFPAINYEDPNLNVAIPVFSIHGNHDDPQGTGPEGALCALDVLSVAGLVNYFGKVHLASDEQASDPTSDGMQIKPVLLQKGKTRLAMYGVGNIKDARMHYELRSNRVRMFMPEEDEDSKWFNMLLIHQNRVKHGPQNSVPEGMFDDSIDLVVWGHEHDCRIEPEAVPRKGYYISQPGSSVATSLSQGESIQKKVGILSIQGDQFDIEPVALKTVRPFKIGEVIMEEEADDPANELDLQSRDSVTAFLEKKVNELIAEARQEWESQGNDAEDEMMLPLIRLKVETTGVKEMMNAGRFGQRFVDRIANPKDVLQYYRKKVQVRRQDLDELEDVESGGTSEVSRVRMGELVSRFLEAQTLEVLAENALEEAVTRYVDKDDTDAIRDVVNSILESATKGIKSKSTEETIDNQDTFRELITKEKEAFASQPFAHAKTAKKSRTQRAQSDDSMMDEDDFPQQVEDSDVSMSSTAKGGRKTAAKGKSTTAAKKATTQKKPAAPARGGKKATPLFADDDDDEEEEEEEEFIPRAQRGGGRAAVPKKTTAASKKTPAKTPAKKTAATRAPQQSQLSFVAPSQPTQSASRPSRTTASKKTIAIDISDDDD</sequence>
<name>A0ACC2XH07_9TREE</name>
<protein>
    <submittedName>
        <fullName evidence="1">Uncharacterized protein</fullName>
    </submittedName>
</protein>
<reference evidence="1" key="1">
    <citation type="submission" date="2023-04" db="EMBL/GenBank/DDBJ databases">
        <title>Draft Genome sequencing of Naganishia species isolated from polar environments using Oxford Nanopore Technology.</title>
        <authorList>
            <person name="Leo P."/>
            <person name="Venkateswaran K."/>
        </authorList>
    </citation>
    <scope>NUCLEOTIDE SEQUENCE</scope>
    <source>
        <strain evidence="1">DBVPG 5303</strain>
    </source>
</reference>
<comment type="caution">
    <text evidence="1">The sequence shown here is derived from an EMBL/GenBank/DDBJ whole genome shotgun (WGS) entry which is preliminary data.</text>
</comment>
<dbReference type="Proteomes" id="UP001234202">
    <property type="component" value="Unassembled WGS sequence"/>
</dbReference>
<evidence type="ECO:0000313" key="1">
    <source>
        <dbReference type="EMBL" id="KAJ9122916.1"/>
    </source>
</evidence>
<keyword evidence="2" id="KW-1185">Reference proteome</keyword>
<gene>
    <name evidence="1" type="ORF">QFC24_003954</name>
</gene>
<proteinExistence type="predicted"/>
<accession>A0ACC2XH07</accession>